<sequence>MLLERWSGIAPRSVSSVVRFSTPREGYPDMAQSAFTGDHASLMPMVLDLPVSDVSTPQHRLWDPSKPIAFTSPAHDGLKDRTWHPSQPIVFAGPSPSHNRTCRRSFQTSADRRALPLKQFKAVSASARTPSLQGQMQNIQKVKDIRQRIQEAEAATALKAKLKAEAEWEAKERKRRLAVAAKLRERTDHEKIVDRIQEEIQTLLDRAHERRNWTSREIAHLDNLVSEVVQEFKASK</sequence>
<evidence type="ECO:0000313" key="1">
    <source>
        <dbReference type="EMBL" id="KAF2405513.1"/>
    </source>
</evidence>
<reference evidence="1" key="1">
    <citation type="journal article" date="2020" name="Stud. Mycol.">
        <title>101 Dothideomycetes genomes: a test case for predicting lifestyles and emergence of pathogens.</title>
        <authorList>
            <person name="Haridas S."/>
            <person name="Albert R."/>
            <person name="Binder M."/>
            <person name="Bloem J."/>
            <person name="Labutti K."/>
            <person name="Salamov A."/>
            <person name="Andreopoulos B."/>
            <person name="Baker S."/>
            <person name="Barry K."/>
            <person name="Bills G."/>
            <person name="Bluhm B."/>
            <person name="Cannon C."/>
            <person name="Castanera R."/>
            <person name="Culley D."/>
            <person name="Daum C."/>
            <person name="Ezra D."/>
            <person name="Gonzalez J."/>
            <person name="Henrissat B."/>
            <person name="Kuo A."/>
            <person name="Liang C."/>
            <person name="Lipzen A."/>
            <person name="Lutzoni F."/>
            <person name="Magnuson J."/>
            <person name="Mondo S."/>
            <person name="Nolan M."/>
            <person name="Ohm R."/>
            <person name="Pangilinan J."/>
            <person name="Park H.-J."/>
            <person name="Ramirez L."/>
            <person name="Alfaro M."/>
            <person name="Sun H."/>
            <person name="Tritt A."/>
            <person name="Yoshinaga Y."/>
            <person name="Zwiers L.-H."/>
            <person name="Turgeon B."/>
            <person name="Goodwin S."/>
            <person name="Spatafora J."/>
            <person name="Crous P."/>
            <person name="Grigoriev I."/>
        </authorList>
    </citation>
    <scope>NUCLEOTIDE SEQUENCE</scope>
    <source>
        <strain evidence="1">CBS 262.69</strain>
    </source>
</reference>
<accession>A0A6G1IB27</accession>
<keyword evidence="2" id="KW-1185">Reference proteome</keyword>
<evidence type="ECO:0000313" key="2">
    <source>
        <dbReference type="Proteomes" id="UP000799640"/>
    </source>
</evidence>
<proteinExistence type="predicted"/>
<dbReference type="AlphaFoldDB" id="A0A6G1IB27"/>
<name>A0A6G1IB27_9PEZI</name>
<dbReference type="EMBL" id="ML996687">
    <property type="protein sequence ID" value="KAF2405513.1"/>
    <property type="molecule type" value="Genomic_DNA"/>
</dbReference>
<protein>
    <submittedName>
        <fullName evidence="1">Uncharacterized protein</fullName>
    </submittedName>
</protein>
<gene>
    <name evidence="1" type="ORF">EJ06DRAFT_28774</name>
</gene>
<dbReference type="Proteomes" id="UP000799640">
    <property type="component" value="Unassembled WGS sequence"/>
</dbReference>
<organism evidence="1 2">
    <name type="scientific">Trichodelitschia bisporula</name>
    <dbReference type="NCBI Taxonomy" id="703511"/>
    <lineage>
        <taxon>Eukaryota</taxon>
        <taxon>Fungi</taxon>
        <taxon>Dikarya</taxon>
        <taxon>Ascomycota</taxon>
        <taxon>Pezizomycotina</taxon>
        <taxon>Dothideomycetes</taxon>
        <taxon>Dothideomycetes incertae sedis</taxon>
        <taxon>Phaeotrichales</taxon>
        <taxon>Phaeotrichaceae</taxon>
        <taxon>Trichodelitschia</taxon>
    </lineage>
</organism>